<dbReference type="Proteomes" id="UP000296049">
    <property type="component" value="Unassembled WGS sequence"/>
</dbReference>
<feature type="non-terminal residue" evidence="1">
    <location>
        <position position="1"/>
    </location>
</feature>
<protein>
    <submittedName>
        <fullName evidence="1">Uncharacterized protein</fullName>
    </submittedName>
</protein>
<gene>
    <name evidence="1" type="ORF">Anapl_17672</name>
</gene>
<organism evidence="1 2">
    <name type="scientific">Anas platyrhynchos</name>
    <name type="common">Mallard</name>
    <name type="synonym">Anas boschas</name>
    <dbReference type="NCBI Taxonomy" id="8839"/>
    <lineage>
        <taxon>Eukaryota</taxon>
        <taxon>Metazoa</taxon>
        <taxon>Chordata</taxon>
        <taxon>Craniata</taxon>
        <taxon>Vertebrata</taxon>
        <taxon>Euteleostomi</taxon>
        <taxon>Archelosauria</taxon>
        <taxon>Archosauria</taxon>
        <taxon>Dinosauria</taxon>
        <taxon>Saurischia</taxon>
        <taxon>Theropoda</taxon>
        <taxon>Coelurosauria</taxon>
        <taxon>Aves</taxon>
        <taxon>Neognathae</taxon>
        <taxon>Galloanserae</taxon>
        <taxon>Anseriformes</taxon>
        <taxon>Anatidae</taxon>
        <taxon>Anatinae</taxon>
        <taxon>Anas</taxon>
    </lineage>
</organism>
<feature type="non-terminal residue" evidence="1">
    <location>
        <position position="63"/>
    </location>
</feature>
<name>R0LG32_ANAPL</name>
<accession>R0LG32</accession>
<evidence type="ECO:0000313" key="2">
    <source>
        <dbReference type="Proteomes" id="UP000296049"/>
    </source>
</evidence>
<dbReference type="EMBL" id="KB743358">
    <property type="protein sequence ID" value="EOA99222.1"/>
    <property type="molecule type" value="Genomic_DNA"/>
</dbReference>
<dbReference type="AlphaFoldDB" id="R0LG32"/>
<reference evidence="2" key="1">
    <citation type="journal article" date="2013" name="Nat. Genet.">
        <title>The duck genome and transcriptome provide insight into an avian influenza virus reservoir species.</title>
        <authorList>
            <person name="Huang Y."/>
            <person name="Li Y."/>
            <person name="Burt D.W."/>
            <person name="Chen H."/>
            <person name="Zhang Y."/>
            <person name="Qian W."/>
            <person name="Kim H."/>
            <person name="Gan S."/>
            <person name="Zhao Y."/>
            <person name="Li J."/>
            <person name="Yi K."/>
            <person name="Feng H."/>
            <person name="Zhu P."/>
            <person name="Li B."/>
            <person name="Liu Q."/>
            <person name="Fairley S."/>
            <person name="Magor K.E."/>
            <person name="Du Z."/>
            <person name="Hu X."/>
            <person name="Goodman L."/>
            <person name="Tafer H."/>
            <person name="Vignal A."/>
            <person name="Lee T."/>
            <person name="Kim K.W."/>
            <person name="Sheng Z."/>
            <person name="An Y."/>
            <person name="Searle S."/>
            <person name="Herrero J."/>
            <person name="Groenen M.A."/>
            <person name="Crooijmans R.P."/>
            <person name="Faraut T."/>
            <person name="Cai Q."/>
            <person name="Webster R.G."/>
            <person name="Aldridge J.R."/>
            <person name="Warren W.C."/>
            <person name="Bartschat S."/>
            <person name="Kehr S."/>
            <person name="Marz M."/>
            <person name="Stadler P.F."/>
            <person name="Smith J."/>
            <person name="Kraus R.H."/>
            <person name="Zhao Y."/>
            <person name="Ren L."/>
            <person name="Fei J."/>
            <person name="Morisson M."/>
            <person name="Kaiser P."/>
            <person name="Griffin D.K."/>
            <person name="Rao M."/>
            <person name="Pitel F."/>
            <person name="Wang J."/>
            <person name="Li N."/>
        </authorList>
    </citation>
    <scope>NUCLEOTIDE SEQUENCE [LARGE SCALE GENOMIC DNA]</scope>
</reference>
<sequence length="63" mass="7001">FFQLSPCYGSSQNLKEKLQHLLRVVLTSDCSHCGPQQQRSAGTFQDVAVAEEDLIGDQDLNSF</sequence>
<evidence type="ECO:0000313" key="1">
    <source>
        <dbReference type="EMBL" id="EOA99222.1"/>
    </source>
</evidence>
<proteinExistence type="predicted"/>
<keyword evidence="2" id="KW-1185">Reference proteome</keyword>